<comment type="catalytic activity">
    <reaction evidence="6">
        <text>guanosine(1835) in 23S rRNA + S-adenosyl-L-methionine = N(2)-methylguanosine(1835) in 23S rRNA + S-adenosyl-L-homocysteine + H(+)</text>
        <dbReference type="Rhea" id="RHEA:42744"/>
        <dbReference type="Rhea" id="RHEA-COMP:10217"/>
        <dbReference type="Rhea" id="RHEA-COMP:10218"/>
        <dbReference type="ChEBI" id="CHEBI:15378"/>
        <dbReference type="ChEBI" id="CHEBI:57856"/>
        <dbReference type="ChEBI" id="CHEBI:59789"/>
        <dbReference type="ChEBI" id="CHEBI:74269"/>
        <dbReference type="ChEBI" id="CHEBI:74481"/>
        <dbReference type="EC" id="2.1.1.174"/>
    </reaction>
</comment>
<dbReference type="GO" id="GO:0005737">
    <property type="term" value="C:cytoplasm"/>
    <property type="evidence" value="ECO:0007669"/>
    <property type="project" value="UniProtKB-SubCell"/>
</dbReference>
<keyword evidence="4 6" id="KW-0808">Transferase</keyword>
<dbReference type="InterPro" id="IPR007848">
    <property type="entry name" value="Small_mtfrase_dom"/>
</dbReference>
<evidence type="ECO:0000259" key="8">
    <source>
        <dbReference type="Pfam" id="PF26049"/>
    </source>
</evidence>
<comment type="subcellular location">
    <subcellularLocation>
        <location evidence="6">Cytoplasm</location>
    </subcellularLocation>
</comment>
<dbReference type="PROSITE" id="PS00092">
    <property type="entry name" value="N6_MTASE"/>
    <property type="match status" value="1"/>
</dbReference>
<evidence type="ECO:0000256" key="5">
    <source>
        <dbReference type="ARBA" id="ARBA00022691"/>
    </source>
</evidence>
<protein>
    <recommendedName>
        <fullName evidence="6">Ribosomal RNA large subunit methyltransferase G</fullName>
        <ecNumber evidence="6">2.1.1.174</ecNumber>
    </recommendedName>
    <alternativeName>
        <fullName evidence="6">23S rRNA m2G1835 methyltransferase</fullName>
    </alternativeName>
    <alternativeName>
        <fullName evidence="6">rRNA (guanine-N(2)-)-methyltransferase RlmG</fullName>
    </alternativeName>
</protein>
<evidence type="ECO:0000256" key="6">
    <source>
        <dbReference type="HAMAP-Rule" id="MF_01859"/>
    </source>
</evidence>
<keyword evidence="3 6" id="KW-0489">Methyltransferase</keyword>
<dbReference type="InterPro" id="IPR017237">
    <property type="entry name" value="RLMG"/>
</dbReference>
<dbReference type="Gene3D" id="3.40.50.150">
    <property type="entry name" value="Vaccinia Virus protein VP39"/>
    <property type="match status" value="2"/>
</dbReference>
<dbReference type="Proteomes" id="UP000006322">
    <property type="component" value="Unassembled WGS sequence"/>
</dbReference>
<reference evidence="10" key="1">
    <citation type="journal article" date="2014" name="Environ. Microbiol.">
        <title>Comparative genomics of the marine bacterial genus Glaciecola reveals the high degree of genomic diversity and genomic characteristic for cold adaptation.</title>
        <authorList>
            <person name="Qin Q.L."/>
            <person name="Xie B.B."/>
            <person name="Yu Y."/>
            <person name="Shu Y.L."/>
            <person name="Rong J.C."/>
            <person name="Zhang Y.J."/>
            <person name="Zhao D.L."/>
            <person name="Chen X.L."/>
            <person name="Zhang X.Y."/>
            <person name="Chen B."/>
            <person name="Zhou B.C."/>
            <person name="Zhang Y.Z."/>
        </authorList>
    </citation>
    <scope>NUCLEOTIDE SEQUENCE [LARGE SCALE GENOMIC DNA]</scope>
    <source>
        <strain evidence="10">LMG 21857</strain>
    </source>
</reference>
<comment type="similarity">
    <text evidence="6">Belongs to the methyltransferase superfamily. RlmG family.</text>
</comment>
<dbReference type="PANTHER" id="PTHR47816">
    <property type="entry name" value="RIBOSOMAL RNA SMALL SUBUNIT METHYLTRANSFERASE C"/>
    <property type="match status" value="1"/>
</dbReference>
<keyword evidence="10" id="KW-1185">Reference proteome</keyword>
<keyword evidence="5 6" id="KW-0949">S-adenosyl-L-methionine</keyword>
<dbReference type="Pfam" id="PF05175">
    <property type="entry name" value="MTS"/>
    <property type="match status" value="1"/>
</dbReference>
<dbReference type="InterPro" id="IPR002052">
    <property type="entry name" value="DNA_methylase_N6_adenine_CS"/>
</dbReference>
<dbReference type="CDD" id="cd02440">
    <property type="entry name" value="AdoMet_MTases"/>
    <property type="match status" value="1"/>
</dbReference>
<dbReference type="STRING" id="1129793.GPLA_1579"/>
<dbReference type="Pfam" id="PF26049">
    <property type="entry name" value="RLMG_N"/>
    <property type="match status" value="1"/>
</dbReference>
<dbReference type="GO" id="GO:0003676">
    <property type="term" value="F:nucleic acid binding"/>
    <property type="evidence" value="ECO:0007669"/>
    <property type="project" value="InterPro"/>
</dbReference>
<evidence type="ECO:0000313" key="10">
    <source>
        <dbReference type="Proteomes" id="UP000006322"/>
    </source>
</evidence>
<name>K6ZUL6_9ALTE</name>
<dbReference type="AlphaFoldDB" id="K6ZUL6"/>
<keyword evidence="2 6" id="KW-0698">rRNA processing</keyword>
<evidence type="ECO:0000256" key="3">
    <source>
        <dbReference type="ARBA" id="ARBA00022603"/>
    </source>
</evidence>
<organism evidence="9 10">
    <name type="scientific">Paraglaciecola polaris LMG 21857</name>
    <dbReference type="NCBI Taxonomy" id="1129793"/>
    <lineage>
        <taxon>Bacteria</taxon>
        <taxon>Pseudomonadati</taxon>
        <taxon>Pseudomonadota</taxon>
        <taxon>Gammaproteobacteria</taxon>
        <taxon>Alteromonadales</taxon>
        <taxon>Alteromonadaceae</taxon>
        <taxon>Paraglaciecola</taxon>
    </lineage>
</organism>
<evidence type="ECO:0000313" key="9">
    <source>
        <dbReference type="EMBL" id="GAC32493.1"/>
    </source>
</evidence>
<dbReference type="EC" id="2.1.1.174" evidence="6"/>
<comment type="function">
    <text evidence="6">Specifically methylates the guanine in position 1835 (m2G1835) of 23S rRNA.</text>
</comment>
<evidence type="ECO:0000256" key="1">
    <source>
        <dbReference type="ARBA" id="ARBA00022490"/>
    </source>
</evidence>
<dbReference type="PANTHER" id="PTHR47816:SF5">
    <property type="entry name" value="RIBOSOMAL RNA LARGE SUBUNIT METHYLTRANSFERASE G"/>
    <property type="match status" value="1"/>
</dbReference>
<proteinExistence type="inferred from homology"/>
<dbReference type="SUPFAM" id="SSF53335">
    <property type="entry name" value="S-adenosyl-L-methionine-dependent methyltransferases"/>
    <property type="match status" value="1"/>
</dbReference>
<dbReference type="PIRSF" id="PIRSF037565">
    <property type="entry name" value="RRNA_m2G_Mtase_RsmD_prd"/>
    <property type="match status" value="1"/>
</dbReference>
<keyword evidence="1 6" id="KW-0963">Cytoplasm</keyword>
<dbReference type="RefSeq" id="WP_007104286.1">
    <property type="nucleotide sequence ID" value="NZ_BAER01000039.1"/>
</dbReference>
<comment type="caution">
    <text evidence="9">The sequence shown here is derived from an EMBL/GenBank/DDBJ whole genome shotgun (WGS) entry which is preliminary data.</text>
</comment>
<dbReference type="GO" id="GO:0052916">
    <property type="term" value="F:23S rRNA (guanine(1835)-N(2))-methyltransferase activity"/>
    <property type="evidence" value="ECO:0007669"/>
    <property type="project" value="UniProtKB-EC"/>
</dbReference>
<gene>
    <name evidence="6 9" type="primary">rlmG</name>
    <name evidence="9" type="ORF">GPLA_1579</name>
</gene>
<feature type="domain" description="RlmG N-terminal" evidence="8">
    <location>
        <begin position="3"/>
        <end position="183"/>
    </location>
</feature>
<evidence type="ECO:0000256" key="4">
    <source>
        <dbReference type="ARBA" id="ARBA00022679"/>
    </source>
</evidence>
<dbReference type="OrthoDB" id="29650at2"/>
<evidence type="ECO:0000256" key="2">
    <source>
        <dbReference type="ARBA" id="ARBA00022552"/>
    </source>
</evidence>
<dbReference type="InterPro" id="IPR046977">
    <property type="entry name" value="RsmC/RlmG"/>
</dbReference>
<accession>K6ZUL6</accession>
<evidence type="ECO:0000259" key="7">
    <source>
        <dbReference type="Pfam" id="PF05175"/>
    </source>
</evidence>
<dbReference type="HAMAP" id="MF_01859">
    <property type="entry name" value="23SrRNA_methyltr_G"/>
    <property type="match status" value="1"/>
</dbReference>
<dbReference type="EMBL" id="BAER01000039">
    <property type="protein sequence ID" value="GAC32493.1"/>
    <property type="molecule type" value="Genomic_DNA"/>
</dbReference>
<dbReference type="InterPro" id="IPR029063">
    <property type="entry name" value="SAM-dependent_MTases_sf"/>
</dbReference>
<feature type="domain" description="Methyltransferase small" evidence="7">
    <location>
        <begin position="203"/>
        <end position="382"/>
    </location>
</feature>
<sequence length="387" mass="43945">MKTELTLLDHTYQLLRYPVENQHVSWQAWDAADEYLIEYVEQNTAARLKLNISIYNDDFGALGVWFSAYSPLWISDSYVAHKALTLNLERNNISNDKIKMRNSLHQPDVKLDLVLIKLPKTLALLEQQLIDLQKCITPQTKIIASGKANAIQKSTLALFEKHLGMTTTSLAKKKARLIFCQYDGLKSSISPYPTKWKTDNPQFTMHNLANVFSRQQLDIGARVLLDNLPDANHKCVVDLGCGNGVLGLHVLHQSPEAHLVFVDESFMAIASTKLNIEQNMPDKLAQCEFIVSNCLDEYGQANLDNDSNDKHVDIVLCNPPFHQQNTITDHIALQMFRDSKRILKHGGELRVVGNRHLDYPQTIKRLFGHYKVLASDRKFSILSAIKK</sequence>
<dbReference type="InterPro" id="IPR058679">
    <property type="entry name" value="RlmG_N"/>
</dbReference>